<reference evidence="16" key="3">
    <citation type="submission" date="2025-09" db="UniProtKB">
        <authorList>
            <consortium name="Ensembl"/>
        </authorList>
    </citation>
    <scope>IDENTIFICATION</scope>
</reference>
<protein>
    <recommendedName>
        <fullName evidence="5">NADH dehydrogenase [ubiquinone] 1 alpha subcomplex subunit 7</fullName>
    </recommendedName>
    <alternativeName>
        <fullName evidence="14">Complex I-B14.5a</fullName>
    </alternativeName>
    <alternativeName>
        <fullName evidence="13">NADH-ubiquinone oxidoreductase subunit B14.5a</fullName>
    </alternativeName>
</protein>
<accession>A0A8C3H6Q1</accession>
<evidence type="ECO:0000256" key="4">
    <source>
        <dbReference type="ARBA" id="ARBA00011533"/>
    </source>
</evidence>
<evidence type="ECO:0000256" key="8">
    <source>
        <dbReference type="ARBA" id="ARBA00022792"/>
    </source>
</evidence>
<keyword evidence="7" id="KW-0679">Respiratory chain</keyword>
<dbReference type="GO" id="GO:0006120">
    <property type="term" value="P:mitochondrial electron transport, NADH to ubiquinone"/>
    <property type="evidence" value="ECO:0007669"/>
    <property type="project" value="TreeGrafter"/>
</dbReference>
<evidence type="ECO:0000256" key="1">
    <source>
        <dbReference type="ARBA" id="ARBA00003195"/>
    </source>
</evidence>
<reference evidence="16" key="2">
    <citation type="submission" date="2025-08" db="UniProtKB">
        <authorList>
            <consortium name="Ensembl"/>
        </authorList>
    </citation>
    <scope>IDENTIFICATION</scope>
</reference>
<sequence length="97" mass="11341">MPYSFNLLQKDRLIEELQNGQRKSGRRYTEISKRTQAPPKIPPGPSHKFANNYYCTRDGRRESYPPITAFLSPHPVPNHHRKSQRQVVSLQTKCHLD</sequence>
<evidence type="ECO:0000256" key="10">
    <source>
        <dbReference type="ARBA" id="ARBA00022990"/>
    </source>
</evidence>
<dbReference type="PANTHER" id="PTHR12485">
    <property type="entry name" value="NADH-UBIQUINONE OXIDOREDUCTASE SUBUNIT B"/>
    <property type="match status" value="1"/>
</dbReference>
<comment type="function">
    <text evidence="1">Accessory subunit of the mitochondrial membrane respiratory chain NADH dehydrogenase (Complex I), that is believed not to be involved in catalysis. Complex I functions in the transfer of electrons from NADH to the respiratory chain. The immediate electron acceptor for the enzyme is believed to be ubiquinone.</text>
</comment>
<dbReference type="Pfam" id="PF07347">
    <property type="entry name" value="CI-B14_5a"/>
    <property type="match status" value="1"/>
</dbReference>
<evidence type="ECO:0000256" key="3">
    <source>
        <dbReference type="ARBA" id="ARBA00005482"/>
    </source>
</evidence>
<name>A0A8C3H6Q1_CHRPI</name>
<evidence type="ECO:0000313" key="17">
    <source>
        <dbReference type="Proteomes" id="UP000694380"/>
    </source>
</evidence>
<evidence type="ECO:0000256" key="12">
    <source>
        <dbReference type="ARBA" id="ARBA00023136"/>
    </source>
</evidence>
<evidence type="ECO:0000256" key="11">
    <source>
        <dbReference type="ARBA" id="ARBA00023128"/>
    </source>
</evidence>
<dbReference type="Ensembl" id="ENSCPBT00000005654.1">
    <property type="protein sequence ID" value="ENSCPBP00000004642.1"/>
    <property type="gene ID" value="ENSCPBG00000003730.1"/>
</dbReference>
<reference evidence="16" key="1">
    <citation type="journal article" date="2015" name="Genome Biol. Evol.">
        <title>Physical Mapping and Refinement of the Painted Turtle Genome (Chrysemys picta) Inform Amniote Genome Evolution and Challenge Turtle-Bird Chromosomal Conservation.</title>
        <authorList>
            <person name="Badenhorst D."/>
            <person name="Hillier L.W."/>
            <person name="Literman R."/>
            <person name="Montiel E.E."/>
            <person name="Radhakrishnan S."/>
            <person name="Shen Y."/>
            <person name="Minx P."/>
            <person name="Janes D.E."/>
            <person name="Warren W.C."/>
            <person name="Edwards S.V."/>
            <person name="Valenzuela N."/>
        </authorList>
    </citation>
    <scope>NUCLEOTIDE SEQUENCE [LARGE SCALE GENOMIC DNA]</scope>
</reference>
<proteinExistence type="inferred from homology"/>
<evidence type="ECO:0000313" key="16">
    <source>
        <dbReference type="Ensembl" id="ENSCPBP00000004642.1"/>
    </source>
</evidence>
<keyword evidence="8" id="KW-0999">Mitochondrion inner membrane</keyword>
<evidence type="ECO:0000256" key="9">
    <source>
        <dbReference type="ARBA" id="ARBA00022982"/>
    </source>
</evidence>
<evidence type="ECO:0000256" key="2">
    <source>
        <dbReference type="ARBA" id="ARBA00004443"/>
    </source>
</evidence>
<evidence type="ECO:0000256" key="5">
    <source>
        <dbReference type="ARBA" id="ARBA00016383"/>
    </source>
</evidence>
<comment type="subunit">
    <text evidence="4">Complex I is composed of 45 different subunits.</text>
</comment>
<organism evidence="16 17">
    <name type="scientific">Chrysemys picta bellii</name>
    <name type="common">Western painted turtle</name>
    <name type="synonym">Emys bellii</name>
    <dbReference type="NCBI Taxonomy" id="8478"/>
    <lineage>
        <taxon>Eukaryota</taxon>
        <taxon>Metazoa</taxon>
        <taxon>Chordata</taxon>
        <taxon>Craniata</taxon>
        <taxon>Vertebrata</taxon>
        <taxon>Euteleostomi</taxon>
        <taxon>Archelosauria</taxon>
        <taxon>Testudinata</taxon>
        <taxon>Testudines</taxon>
        <taxon>Cryptodira</taxon>
        <taxon>Durocryptodira</taxon>
        <taxon>Testudinoidea</taxon>
        <taxon>Emydidae</taxon>
        <taxon>Chrysemys</taxon>
    </lineage>
</organism>
<comment type="similarity">
    <text evidence="3">Belongs to the complex I NDUFA7 subunit family.</text>
</comment>
<evidence type="ECO:0000256" key="7">
    <source>
        <dbReference type="ARBA" id="ARBA00022660"/>
    </source>
</evidence>
<dbReference type="Proteomes" id="UP000694380">
    <property type="component" value="Chromosome 6"/>
</dbReference>
<keyword evidence="10" id="KW-0007">Acetylation</keyword>
<keyword evidence="6" id="KW-0813">Transport</keyword>
<dbReference type="PANTHER" id="PTHR12485:SF1">
    <property type="entry name" value="NADH DEHYDROGENASE [UBIQUINONE] 1 ALPHA SUBCOMPLEX SUBUNIT 7"/>
    <property type="match status" value="1"/>
</dbReference>
<evidence type="ECO:0000256" key="15">
    <source>
        <dbReference type="SAM" id="MobiDB-lite"/>
    </source>
</evidence>
<evidence type="ECO:0000256" key="13">
    <source>
        <dbReference type="ARBA" id="ARBA00030360"/>
    </source>
</evidence>
<dbReference type="InterPro" id="IPR009947">
    <property type="entry name" value="NDUA7"/>
</dbReference>
<keyword evidence="11" id="KW-0496">Mitochondrion</keyword>
<keyword evidence="17" id="KW-1185">Reference proteome</keyword>
<feature type="region of interest" description="Disordered" evidence="15">
    <location>
        <begin position="18"/>
        <end position="50"/>
    </location>
</feature>
<feature type="region of interest" description="Disordered" evidence="15">
    <location>
        <begin position="73"/>
        <end position="97"/>
    </location>
</feature>
<comment type="subcellular location">
    <subcellularLocation>
        <location evidence="2">Mitochondrion inner membrane</location>
        <topology evidence="2">Peripheral membrane protein</topology>
        <orientation evidence="2">Matrix side</orientation>
    </subcellularLocation>
</comment>
<keyword evidence="12" id="KW-0472">Membrane</keyword>
<evidence type="ECO:0000256" key="14">
    <source>
        <dbReference type="ARBA" id="ARBA00033401"/>
    </source>
</evidence>
<dbReference type="AlphaFoldDB" id="A0A8C3H6Q1"/>
<evidence type="ECO:0000256" key="6">
    <source>
        <dbReference type="ARBA" id="ARBA00022448"/>
    </source>
</evidence>
<dbReference type="GeneTree" id="ENSGT01000000218380"/>
<keyword evidence="9" id="KW-0249">Electron transport</keyword>
<dbReference type="GO" id="GO:0005743">
    <property type="term" value="C:mitochondrial inner membrane"/>
    <property type="evidence" value="ECO:0007669"/>
    <property type="project" value="UniProtKB-SubCell"/>
</dbReference>
<feature type="compositionally biased region" description="Polar residues" evidence="15">
    <location>
        <begin position="85"/>
        <end position="97"/>
    </location>
</feature>